<evidence type="ECO:0000313" key="12">
    <source>
        <dbReference type="EMBL" id="KAE9212936.1"/>
    </source>
</evidence>
<dbReference type="OrthoDB" id="69127at2759"/>
<dbReference type="PANTHER" id="PTHR48051">
    <property type="match status" value="1"/>
</dbReference>
<dbReference type="Proteomes" id="UP000433483">
    <property type="component" value="Unassembled WGS sequence"/>
</dbReference>
<evidence type="ECO:0000256" key="5">
    <source>
        <dbReference type="SAM" id="MobiDB-lite"/>
    </source>
</evidence>
<feature type="compositionally biased region" description="Basic residues" evidence="5">
    <location>
        <begin position="1252"/>
        <end position="1262"/>
    </location>
</feature>
<dbReference type="PANTHER" id="PTHR48051:SF1">
    <property type="entry name" value="RAS SUPPRESSOR PROTEIN 1"/>
    <property type="match status" value="1"/>
</dbReference>
<evidence type="ECO:0000313" key="23">
    <source>
        <dbReference type="Proteomes" id="UP000476176"/>
    </source>
</evidence>
<feature type="coiled-coil region" evidence="4">
    <location>
        <begin position="1204"/>
        <end position="1231"/>
    </location>
</feature>
<evidence type="ECO:0000256" key="2">
    <source>
        <dbReference type="ARBA" id="ARBA00022737"/>
    </source>
</evidence>
<proteinExistence type="predicted"/>
<name>A0A6A3ZE54_9STRA</name>
<evidence type="ECO:0000313" key="10">
    <source>
        <dbReference type="EMBL" id="KAE9114665.1"/>
    </source>
</evidence>
<dbReference type="InterPro" id="IPR055414">
    <property type="entry name" value="LRR_R13L4/SHOC2-like"/>
</dbReference>
<evidence type="ECO:0000313" key="21">
    <source>
        <dbReference type="Proteomes" id="UP000441208"/>
    </source>
</evidence>
<dbReference type="InterPro" id="IPR025875">
    <property type="entry name" value="Leu-rich_rpt_4"/>
</dbReference>
<dbReference type="InterPro" id="IPR002048">
    <property type="entry name" value="EF_hand_dom"/>
</dbReference>
<dbReference type="CDD" id="cd00051">
    <property type="entry name" value="EFh"/>
    <property type="match status" value="1"/>
</dbReference>
<evidence type="ECO:0000256" key="1">
    <source>
        <dbReference type="ARBA" id="ARBA00022614"/>
    </source>
</evidence>
<dbReference type="PROSITE" id="PS50222">
    <property type="entry name" value="EF_HAND_2"/>
    <property type="match status" value="2"/>
</dbReference>
<evidence type="ECO:0000313" key="20">
    <source>
        <dbReference type="Proteomes" id="UP000440732"/>
    </source>
</evidence>
<feature type="domain" description="EF-hand" evidence="6">
    <location>
        <begin position="255"/>
        <end position="290"/>
    </location>
</feature>
<dbReference type="FunFam" id="3.80.10.10:FF:001164">
    <property type="entry name" value="GH01279p"/>
    <property type="match status" value="1"/>
</dbReference>
<accession>A0A6A3ZE54</accession>
<evidence type="ECO:0000313" key="24">
    <source>
        <dbReference type="Proteomes" id="UP000488956"/>
    </source>
</evidence>
<dbReference type="Pfam" id="PF12799">
    <property type="entry name" value="LRR_4"/>
    <property type="match status" value="1"/>
</dbReference>
<organism evidence="14 19">
    <name type="scientific">Phytophthora fragariae</name>
    <dbReference type="NCBI Taxonomy" id="53985"/>
    <lineage>
        <taxon>Eukaryota</taxon>
        <taxon>Sar</taxon>
        <taxon>Stramenopiles</taxon>
        <taxon>Oomycota</taxon>
        <taxon>Peronosporomycetes</taxon>
        <taxon>Peronosporales</taxon>
        <taxon>Peronosporaceae</taxon>
        <taxon>Phytophthora</taxon>
    </lineage>
</organism>
<dbReference type="GO" id="GO:0005509">
    <property type="term" value="F:calcium ion binding"/>
    <property type="evidence" value="ECO:0007669"/>
    <property type="project" value="InterPro"/>
</dbReference>
<dbReference type="Pfam" id="PF23598">
    <property type="entry name" value="LRR_14"/>
    <property type="match status" value="1"/>
</dbReference>
<dbReference type="SMART" id="SM00054">
    <property type="entry name" value="EFh"/>
    <property type="match status" value="3"/>
</dbReference>
<dbReference type="Pfam" id="PF13855">
    <property type="entry name" value="LRR_8"/>
    <property type="match status" value="2"/>
</dbReference>
<keyword evidence="1" id="KW-0433">Leucine-rich repeat</keyword>
<protein>
    <recommendedName>
        <fullName evidence="6">EF-hand domain-containing protein</fullName>
    </recommendedName>
</protein>
<dbReference type="Proteomes" id="UP000460718">
    <property type="component" value="Unassembled WGS sequence"/>
</dbReference>
<dbReference type="EMBL" id="QXGF01000567">
    <property type="protein sequence ID" value="KAE8938324.1"/>
    <property type="molecule type" value="Genomic_DNA"/>
</dbReference>
<evidence type="ECO:0000313" key="13">
    <source>
        <dbReference type="EMBL" id="KAE9233138.1"/>
    </source>
</evidence>
<evidence type="ECO:0000313" key="7">
    <source>
        <dbReference type="EMBL" id="KAE8938324.1"/>
    </source>
</evidence>
<dbReference type="Proteomes" id="UP000476176">
    <property type="component" value="Unassembled WGS sequence"/>
</dbReference>
<dbReference type="EMBL" id="QXFZ01000483">
    <property type="protein sequence ID" value="KAE9114665.1"/>
    <property type="molecule type" value="Genomic_DNA"/>
</dbReference>
<dbReference type="SMART" id="SM00369">
    <property type="entry name" value="LRR_TYP"/>
    <property type="match status" value="14"/>
</dbReference>
<comment type="caution">
    <text evidence="14">The sequence shown here is derived from an EMBL/GenBank/DDBJ whole genome shotgun (WGS) entry which is preliminary data.</text>
</comment>
<evidence type="ECO:0000259" key="6">
    <source>
        <dbReference type="PROSITE" id="PS50222"/>
    </source>
</evidence>
<dbReference type="Proteomes" id="UP000429523">
    <property type="component" value="Unassembled WGS sequence"/>
</dbReference>
<dbReference type="EMBL" id="QXGC01000485">
    <property type="protein sequence ID" value="KAE9233138.1"/>
    <property type="molecule type" value="Genomic_DNA"/>
</dbReference>
<evidence type="ECO:0000313" key="14">
    <source>
        <dbReference type="EMBL" id="KAE9233913.1"/>
    </source>
</evidence>
<keyword evidence="4" id="KW-0175">Coiled coil</keyword>
<evidence type="ECO:0000256" key="3">
    <source>
        <dbReference type="ARBA" id="ARBA00022837"/>
    </source>
</evidence>
<dbReference type="InterPro" id="IPR018247">
    <property type="entry name" value="EF_Hand_1_Ca_BS"/>
</dbReference>
<evidence type="ECO:0000313" key="19">
    <source>
        <dbReference type="Proteomes" id="UP000440367"/>
    </source>
</evidence>
<dbReference type="Proteomes" id="UP000437068">
    <property type="component" value="Unassembled WGS sequence"/>
</dbReference>
<evidence type="ECO:0000313" key="18">
    <source>
        <dbReference type="Proteomes" id="UP000437068"/>
    </source>
</evidence>
<dbReference type="InterPro" id="IPR050216">
    <property type="entry name" value="LRR_domain-containing"/>
</dbReference>
<evidence type="ECO:0000313" key="9">
    <source>
        <dbReference type="EMBL" id="KAE9113461.1"/>
    </source>
</evidence>
<evidence type="ECO:0000313" key="11">
    <source>
        <dbReference type="EMBL" id="KAE9145337.1"/>
    </source>
</evidence>
<dbReference type="PRINTS" id="PR00019">
    <property type="entry name" value="LEURICHRPT"/>
</dbReference>
<dbReference type="Gene3D" id="1.10.238.10">
    <property type="entry name" value="EF-hand"/>
    <property type="match status" value="1"/>
</dbReference>
<dbReference type="SUPFAM" id="SSF47473">
    <property type="entry name" value="EF-hand"/>
    <property type="match status" value="1"/>
</dbReference>
<feature type="region of interest" description="Disordered" evidence="5">
    <location>
        <begin position="1246"/>
        <end position="1279"/>
    </location>
</feature>
<dbReference type="InterPro" id="IPR032675">
    <property type="entry name" value="LRR_dom_sf"/>
</dbReference>
<feature type="domain" description="EF-hand" evidence="6">
    <location>
        <begin position="219"/>
        <end position="254"/>
    </location>
</feature>
<dbReference type="Proteomes" id="UP000440367">
    <property type="component" value="Unassembled WGS sequence"/>
</dbReference>
<feature type="coiled-coil region" evidence="4">
    <location>
        <begin position="418"/>
        <end position="484"/>
    </location>
</feature>
<dbReference type="EMBL" id="QXGE01000474">
    <property type="protein sequence ID" value="KAE9311431.1"/>
    <property type="molecule type" value="Genomic_DNA"/>
</dbReference>
<evidence type="ECO:0000313" key="22">
    <source>
        <dbReference type="Proteomes" id="UP000460718"/>
    </source>
</evidence>
<dbReference type="EMBL" id="QXGD01000561">
    <property type="protein sequence ID" value="KAE9233913.1"/>
    <property type="molecule type" value="Genomic_DNA"/>
</dbReference>
<dbReference type="Gene3D" id="3.80.10.10">
    <property type="entry name" value="Ribonuclease Inhibitor"/>
    <property type="match status" value="4"/>
</dbReference>
<evidence type="ECO:0000313" key="8">
    <source>
        <dbReference type="EMBL" id="KAE9002980.1"/>
    </source>
</evidence>
<dbReference type="SMART" id="SM00364">
    <property type="entry name" value="LRR_BAC"/>
    <property type="match status" value="13"/>
</dbReference>
<dbReference type="InterPro" id="IPR001611">
    <property type="entry name" value="Leu-rich_rpt"/>
</dbReference>
<dbReference type="Proteomes" id="UP000488956">
    <property type="component" value="Unassembled WGS sequence"/>
</dbReference>
<evidence type="ECO:0000313" key="16">
    <source>
        <dbReference type="Proteomes" id="UP000429523"/>
    </source>
</evidence>
<sequence>METIVLLEAILRDYCPRSAVLNPFKPTEKRWLSALRPAKAAQPHAIVGKVQLIQRNSPTSTRETNPTRSTYWLHFEDVSIRNDRDLPLYVLLSRTDDTVMDDDRAVQRMEASAQPILLDCGPEGQWKGSHMPRIFEQELLVFDPMVFASVAIGKPAAAKPPTAQVLVFAYGAFETYVPPTKSAEQIALEMEALSNRFLQTVMDIDQDELQGDNDLSLEVLQRNARQLFRMFDEDKSDSIDFKEYKQMLAYMKVNLLESKAKRFFQLVDDQNKGYIDEREFVIAMYITSYLRALQKEKKQKEAKSASATQNLSPTDVFHQLDGDRDEMLNTFEYEKALELLGIPISSKRDRKRARAKLPKSSLISLEEFKRAWVELVDVRLELEKRSIGTFSGMVGQKKSKKLTEIMRNALLGEIHREEQEELNAALKAKDEVVRLEKERRAIEQEESRRLFQQQRHAATSTRTKEALRERQDKINRKKERMIKDRQAREERRLLGRAEDEAEKRVIHEREVVQELMMSKMERIIRRKARCGDDVVNLHGRGLKELPYDLYHGRDALASLSSLLILDISRNQLEDLPGTIFTHLFSLQSLDISNNELKGIPEEIGEARDLQLLDARSNKLTTIPAALTKLYELRVLHLAYNRLVTFGDNCDGLRSLEELNLASNALEVLADGIGESLVNIVRLNLRGNPSLKRLPDSLQQLRSLSICDLNACDQKRLGKDVFGSQLKNLRSLNLSFNALSTLPDGIGAITNLQDLNFKSNMLGSLPAAICNLSEIVELNGENNALQWLPTCCGEKWGLLEVLRLSHNRLTTLPVTLGLLHSLRTLHLSNNRISALPLELGALINLRELDVSWNQLTSIPDELGCLESLTTVDLSHNQLVQFPKTIAMLTRLMYLRCSHNALVTPLDTGLGALKSLRYVDLAENQLTDVEPCLYELPELEVLNLYGNRITLLPREMAQHCTSLRKLDLYNNELRALPLELADGLLTQLDVLEIGRNPLTLLLEKTSSTWKLKDQYQSSFANGYTPAETKAWVVDRKVCYPVFVRVWEELKAEQLAFQVLPLINENPDAIMDAGGISNRQVTSDEFCRRVEAAMKSTAGDDNEGKRTWQQRYERLARHYFYEFKHVGHTIVFDASTQRQIGGVNNDVETRLQRQRSERAESAIRECNDFRAQLAAVYRADSDVLVPATEQAHKRRAQHEKTLLGRARRDAQAINADVKDQVEAARRRHEEARQLQRAKFADEMKRLARERLQSKQQRRSQGKSGRKIAAAIEEEGNAPEREN</sequence>
<keyword evidence="17" id="KW-1185">Reference proteome</keyword>
<dbReference type="EMBL" id="QXFX01000498">
    <property type="protein sequence ID" value="KAE9113461.1"/>
    <property type="molecule type" value="Genomic_DNA"/>
</dbReference>
<dbReference type="Pfam" id="PF00560">
    <property type="entry name" value="LRR_1"/>
    <property type="match status" value="1"/>
</dbReference>
<reference evidence="16 17" key="1">
    <citation type="submission" date="2018-08" db="EMBL/GenBank/DDBJ databases">
        <title>Genomic investigation of the strawberry pathogen Phytophthora fragariae indicates pathogenicity is determined by transcriptional variation in three key races.</title>
        <authorList>
            <person name="Adams T.M."/>
            <person name="Armitage A.D."/>
            <person name="Sobczyk M.K."/>
            <person name="Bates H.J."/>
            <person name="Dunwell J.M."/>
            <person name="Nellist C.F."/>
            <person name="Harrison R.J."/>
        </authorList>
    </citation>
    <scope>NUCLEOTIDE SEQUENCE [LARGE SCALE GENOMIC DNA]</scope>
    <source>
        <strain evidence="15 18">A4</strain>
        <strain evidence="14 19">BC-1</strain>
        <strain evidence="13 23">BC-23</strain>
        <strain evidence="12 17">NOV-27</strain>
        <strain evidence="11 20">NOV-5</strain>
        <strain evidence="10 21">NOV-71</strain>
        <strain evidence="7 16">NOV-9</strain>
        <strain evidence="9 24">ONT-3</strain>
        <strain evidence="8 22">SCRP245</strain>
    </source>
</reference>
<dbReference type="EMBL" id="QXGA01000478">
    <property type="protein sequence ID" value="KAE9145337.1"/>
    <property type="molecule type" value="Genomic_DNA"/>
</dbReference>
<gene>
    <name evidence="15" type="ORF">PF001_g9724</name>
    <name evidence="14" type="ORF">PF002_g11929</name>
    <name evidence="13" type="ORF">PF004_g9725</name>
    <name evidence="12" type="ORF">PF005_g10395</name>
    <name evidence="11" type="ORF">PF006_g9803</name>
    <name evidence="10" type="ORF">PF007_g10298</name>
    <name evidence="7" type="ORF">PF009_g11792</name>
    <name evidence="9" type="ORF">PF010_g10065</name>
    <name evidence="8" type="ORF">PF011_g13079</name>
</gene>
<dbReference type="Proteomes" id="UP000440732">
    <property type="component" value="Unassembled WGS sequence"/>
</dbReference>
<dbReference type="PROSITE" id="PS51450">
    <property type="entry name" value="LRR"/>
    <property type="match status" value="5"/>
</dbReference>
<evidence type="ECO:0000313" key="15">
    <source>
        <dbReference type="EMBL" id="KAE9311431.1"/>
    </source>
</evidence>
<dbReference type="Proteomes" id="UP000441208">
    <property type="component" value="Unassembled WGS sequence"/>
</dbReference>
<dbReference type="EMBL" id="QXFW01000789">
    <property type="protein sequence ID" value="KAE9002980.1"/>
    <property type="molecule type" value="Genomic_DNA"/>
</dbReference>
<dbReference type="GO" id="GO:0005737">
    <property type="term" value="C:cytoplasm"/>
    <property type="evidence" value="ECO:0007669"/>
    <property type="project" value="TreeGrafter"/>
</dbReference>
<keyword evidence="2" id="KW-0677">Repeat</keyword>
<dbReference type="InterPro" id="IPR011992">
    <property type="entry name" value="EF-hand-dom_pair"/>
</dbReference>
<evidence type="ECO:0000256" key="4">
    <source>
        <dbReference type="SAM" id="Coils"/>
    </source>
</evidence>
<dbReference type="PROSITE" id="PS00018">
    <property type="entry name" value="EF_HAND_1"/>
    <property type="match status" value="1"/>
</dbReference>
<evidence type="ECO:0000313" key="17">
    <source>
        <dbReference type="Proteomes" id="UP000433483"/>
    </source>
</evidence>
<dbReference type="EMBL" id="QXGB01000493">
    <property type="protein sequence ID" value="KAE9212936.1"/>
    <property type="molecule type" value="Genomic_DNA"/>
</dbReference>
<dbReference type="AlphaFoldDB" id="A0A6A3ZE54"/>
<dbReference type="SUPFAM" id="SSF52058">
    <property type="entry name" value="L domain-like"/>
    <property type="match status" value="2"/>
</dbReference>
<keyword evidence="3" id="KW-0106">Calcium</keyword>
<dbReference type="InterPro" id="IPR003591">
    <property type="entry name" value="Leu-rich_rpt_typical-subtyp"/>
</dbReference>